<organism evidence="6 7">
    <name type="scientific">Mytilus edulis</name>
    <name type="common">Blue mussel</name>
    <dbReference type="NCBI Taxonomy" id="6550"/>
    <lineage>
        <taxon>Eukaryota</taxon>
        <taxon>Metazoa</taxon>
        <taxon>Spiralia</taxon>
        <taxon>Lophotrochozoa</taxon>
        <taxon>Mollusca</taxon>
        <taxon>Bivalvia</taxon>
        <taxon>Autobranchia</taxon>
        <taxon>Pteriomorphia</taxon>
        <taxon>Mytilida</taxon>
        <taxon>Mytiloidea</taxon>
        <taxon>Mytilidae</taxon>
        <taxon>Mytilinae</taxon>
        <taxon>Mytilus</taxon>
    </lineage>
</organism>
<dbReference type="PRINTS" id="PR00133">
    <property type="entry name" value="GLHYDRLASE3"/>
</dbReference>
<dbReference type="GO" id="GO:0046556">
    <property type="term" value="F:alpha-L-arabinofuranosidase activity"/>
    <property type="evidence" value="ECO:0007669"/>
    <property type="project" value="TreeGrafter"/>
</dbReference>
<evidence type="ECO:0000313" key="6">
    <source>
        <dbReference type="EMBL" id="CAG2191710.1"/>
    </source>
</evidence>
<dbReference type="OrthoDB" id="47059at2759"/>
<dbReference type="InterPro" id="IPR036962">
    <property type="entry name" value="Glyco_hydro_3_N_sf"/>
</dbReference>
<evidence type="ECO:0000256" key="3">
    <source>
        <dbReference type="ARBA" id="ARBA00023295"/>
    </source>
</evidence>
<dbReference type="Pfam" id="PF00933">
    <property type="entry name" value="Glyco_hydro_3"/>
    <property type="match status" value="1"/>
</dbReference>
<keyword evidence="3 6" id="KW-0326">Glycosidase</keyword>
<dbReference type="InterPro" id="IPR036881">
    <property type="entry name" value="Glyco_hydro_3_C_sf"/>
</dbReference>
<dbReference type="Gene3D" id="3.40.50.1700">
    <property type="entry name" value="Glycoside hydrolase family 3 C-terminal domain"/>
    <property type="match status" value="1"/>
</dbReference>
<dbReference type="InterPro" id="IPR044993">
    <property type="entry name" value="BXL"/>
</dbReference>
<comment type="caution">
    <text evidence="6">The sequence shown here is derived from an EMBL/GenBank/DDBJ whole genome shotgun (WGS) entry which is preliminary data.</text>
</comment>
<dbReference type="InterPro" id="IPR013783">
    <property type="entry name" value="Ig-like_fold"/>
</dbReference>
<accession>A0A8S3Q8Q8</accession>
<keyword evidence="7" id="KW-1185">Reference proteome</keyword>
<dbReference type="AlphaFoldDB" id="A0A8S3Q8Q8"/>
<keyword evidence="2 6" id="KW-0378">Hydrolase</keyword>
<gene>
    <name evidence="6" type="ORF">MEDL_6987</name>
</gene>
<dbReference type="GO" id="GO:0045493">
    <property type="term" value="P:xylan catabolic process"/>
    <property type="evidence" value="ECO:0007669"/>
    <property type="project" value="InterPro"/>
</dbReference>
<feature type="signal peptide" evidence="4">
    <location>
        <begin position="1"/>
        <end position="18"/>
    </location>
</feature>
<evidence type="ECO:0000256" key="2">
    <source>
        <dbReference type="ARBA" id="ARBA00022801"/>
    </source>
</evidence>
<evidence type="ECO:0000313" key="7">
    <source>
        <dbReference type="Proteomes" id="UP000683360"/>
    </source>
</evidence>
<proteinExistence type="predicted"/>
<evidence type="ECO:0000256" key="1">
    <source>
        <dbReference type="ARBA" id="ARBA00022729"/>
    </source>
</evidence>
<reference evidence="6" key="1">
    <citation type="submission" date="2021-03" db="EMBL/GenBank/DDBJ databases">
        <authorList>
            <person name="Bekaert M."/>
        </authorList>
    </citation>
    <scope>NUCLEOTIDE SEQUENCE</scope>
</reference>
<dbReference type="SMART" id="SM01217">
    <property type="entry name" value="Fn3_like"/>
    <property type="match status" value="1"/>
</dbReference>
<dbReference type="GO" id="GO:0009044">
    <property type="term" value="F:xylan 1,4-beta-xylosidase activity"/>
    <property type="evidence" value="ECO:0007669"/>
    <property type="project" value="InterPro"/>
</dbReference>
<dbReference type="PANTHER" id="PTHR42721">
    <property type="entry name" value="SUGAR HYDROLASE-RELATED"/>
    <property type="match status" value="1"/>
</dbReference>
<dbReference type="Pfam" id="PF01915">
    <property type="entry name" value="Glyco_hydro_3_C"/>
    <property type="match status" value="1"/>
</dbReference>
<dbReference type="GO" id="GO:0031222">
    <property type="term" value="P:arabinan catabolic process"/>
    <property type="evidence" value="ECO:0007669"/>
    <property type="project" value="TreeGrafter"/>
</dbReference>
<dbReference type="EC" id="3.2.1.21" evidence="6"/>
<feature type="domain" description="Fibronectin type III-like" evidence="5">
    <location>
        <begin position="643"/>
        <end position="711"/>
    </location>
</feature>
<dbReference type="EMBL" id="CAJPWZ010000369">
    <property type="protein sequence ID" value="CAG2191710.1"/>
    <property type="molecule type" value="Genomic_DNA"/>
</dbReference>
<dbReference type="InterPro" id="IPR001764">
    <property type="entry name" value="Glyco_hydro_3_N"/>
</dbReference>
<protein>
    <submittedName>
        <fullName evidence="6">BglX</fullName>
        <ecNumber evidence="6">3.2.1.21</ecNumber>
    </submittedName>
</protein>
<dbReference type="Gene3D" id="3.20.20.300">
    <property type="entry name" value="Glycoside hydrolase, family 3, N-terminal domain"/>
    <property type="match status" value="1"/>
</dbReference>
<feature type="chain" id="PRO_5035751807" evidence="4">
    <location>
        <begin position="19"/>
        <end position="734"/>
    </location>
</feature>
<dbReference type="Pfam" id="PF14310">
    <property type="entry name" value="Fn3-like"/>
    <property type="match status" value="1"/>
</dbReference>
<dbReference type="InterPro" id="IPR002772">
    <property type="entry name" value="Glyco_hydro_3_C"/>
</dbReference>
<dbReference type="SUPFAM" id="SSF51445">
    <property type="entry name" value="(Trans)glycosidases"/>
    <property type="match status" value="1"/>
</dbReference>
<keyword evidence="1 4" id="KW-0732">Signal</keyword>
<dbReference type="Gene3D" id="2.60.40.10">
    <property type="entry name" value="Immunoglobulins"/>
    <property type="match status" value="1"/>
</dbReference>
<dbReference type="InterPro" id="IPR026891">
    <property type="entry name" value="Fn3-like"/>
</dbReference>
<name>A0A8S3Q8Q8_MYTED</name>
<dbReference type="GO" id="GO:0008422">
    <property type="term" value="F:beta-glucosidase activity"/>
    <property type="evidence" value="ECO:0007669"/>
    <property type="project" value="UniProtKB-EC"/>
</dbReference>
<dbReference type="PANTHER" id="PTHR42721:SF42">
    <property type="entry name" value="FIBRONECTIN TYPE III-LIKE DOMAIN-CONTAINING PROTEIN"/>
    <property type="match status" value="1"/>
</dbReference>
<dbReference type="InterPro" id="IPR017853">
    <property type="entry name" value="GH"/>
</dbReference>
<evidence type="ECO:0000259" key="5">
    <source>
        <dbReference type="SMART" id="SM01217"/>
    </source>
</evidence>
<evidence type="ECO:0000256" key="4">
    <source>
        <dbReference type="SAM" id="SignalP"/>
    </source>
</evidence>
<dbReference type="SUPFAM" id="SSF52279">
    <property type="entry name" value="Beta-D-glucan exohydrolase, C-terminal domain"/>
    <property type="match status" value="1"/>
</dbReference>
<dbReference type="Proteomes" id="UP000683360">
    <property type="component" value="Unassembled WGS sequence"/>
</dbReference>
<sequence>MDVVYFLLGFLLFNSIIADYPFRNTSLSWKERVDDLVSRLTMEEIMYQMARGGAGIHGGPAPAVYRLGIGPYQWNTECLRGDVMAGNATAFPEAIGLAATFRCDLIFRVAEATAKEVRAKHNNDVRHGYYYDHTGLTKFSPVINIMRNPLWGRNQETYGEDPHLSGLYATSFVKGLQGDHPKYIRANAGCKHFDVHGGPEDIPSSRFGFNAVVSERDWRLTFLPAFKKCVDAGSYSLMCSYNSINGVPACANSKLLTSILRDEWNFTGYVVSDEVAIENIMFWHQYYLDPIDTVAGCVNAGCNLELSGNSYKPVYLYMLDAIKQKKLTENTVREKVKPLFNTRMRLGEFDPPSTNPYMQLNLSVIQSKEHRELALEAATKSIVMLKGGQTMLPIFKQIPKIAVVGPMANNTGQLFGDYSPDADPRFVSTPWESLRKVAVDSSYAAGCQDGNKCTKYSSSDIQNAVKDSYIVFVCLGTGTDIESEGTDRRDMELPGKQLQLLQDAVKYGGEVVLLLFTAGPVNITWAEENKNVVNIFQCFYPAQATGEALLTLFTTVNNSVNPSGRLPYTWYKYANQIPSMVDYSMKEKTYRYFSGEPLYPFGFGLTYTTYNYSNLVVPATVKVGEPVPVQVTVTNTGLFDGDEVVQVYIHWLTTKEPMPNLQLVAIDRVFIQKHTNVTVKLTIDAQSMAVWTEKGFVIEPGSIQVYVGGQLPNQKKTVPSNVLSATFKIVEAKL</sequence>